<feature type="compositionally biased region" description="Low complexity" evidence="1">
    <location>
        <begin position="65"/>
        <end position="74"/>
    </location>
</feature>
<feature type="compositionally biased region" description="Low complexity" evidence="1">
    <location>
        <begin position="36"/>
        <end position="50"/>
    </location>
</feature>
<gene>
    <name evidence="2" type="ORF">M8A51_10595</name>
</gene>
<name>A0ABT0YP96_9BURK</name>
<feature type="region of interest" description="Disordered" evidence="1">
    <location>
        <begin position="29"/>
        <end position="74"/>
    </location>
</feature>
<dbReference type="InterPro" id="IPR021382">
    <property type="entry name" value="DUF3014"/>
</dbReference>
<comment type="caution">
    <text evidence="2">The sequence shown here is derived from an EMBL/GenBank/DDBJ whole genome shotgun (WGS) entry which is preliminary data.</text>
</comment>
<accession>A0ABT0YP96</accession>
<protein>
    <submittedName>
        <fullName evidence="2">DUF3014 domain-containing protein</fullName>
    </submittedName>
</protein>
<proteinExistence type="predicted"/>
<dbReference type="EMBL" id="JAMKFE010000005">
    <property type="protein sequence ID" value="MCM5679981.1"/>
    <property type="molecule type" value="Genomic_DNA"/>
</dbReference>
<dbReference type="Pfam" id="PF11219">
    <property type="entry name" value="DUF3014"/>
    <property type="match status" value="1"/>
</dbReference>
<evidence type="ECO:0000313" key="3">
    <source>
        <dbReference type="Proteomes" id="UP001165541"/>
    </source>
</evidence>
<evidence type="ECO:0000313" key="2">
    <source>
        <dbReference type="EMBL" id="MCM5679981.1"/>
    </source>
</evidence>
<sequence>MKEKWFTALFTVLLLAALSSVGYLWWQRQQPPPAPTQQARTAPQDVAQAPAAPPPAEGPRYPVSEEAPPAAEAPATVDAAIADLVDSPAALSMLQLDGFVRRVVATVDNLGRAHAPPRLWPVDPSPGRFTAADTGAGGVIDARNAARYEPFVALVERIDTERALAWYTRLYPQFQQAYEELGYPGRYFNDRLVAVIDLLLATPQPSQPPRVHLVEVQGPVASTRPWVRYEFVDPALESLASGQKVLLRMSEGQARRLKGKLAEVREQLAGTTTAR</sequence>
<evidence type="ECO:0000256" key="1">
    <source>
        <dbReference type="SAM" id="MobiDB-lite"/>
    </source>
</evidence>
<dbReference type="Proteomes" id="UP001165541">
    <property type="component" value="Unassembled WGS sequence"/>
</dbReference>
<dbReference type="RefSeq" id="WP_251778187.1">
    <property type="nucleotide sequence ID" value="NZ_JAMKFE010000005.1"/>
</dbReference>
<keyword evidence="3" id="KW-1185">Reference proteome</keyword>
<organism evidence="2 3">
    <name type="scientific">Caldimonas mangrovi</name>
    <dbReference type="NCBI Taxonomy" id="2944811"/>
    <lineage>
        <taxon>Bacteria</taxon>
        <taxon>Pseudomonadati</taxon>
        <taxon>Pseudomonadota</taxon>
        <taxon>Betaproteobacteria</taxon>
        <taxon>Burkholderiales</taxon>
        <taxon>Sphaerotilaceae</taxon>
        <taxon>Caldimonas</taxon>
    </lineage>
</organism>
<reference evidence="2" key="1">
    <citation type="submission" date="2022-05" db="EMBL/GenBank/DDBJ databases">
        <title>Schlegelella sp. nov., isolated from mangrove soil.</title>
        <authorList>
            <person name="Liu Y."/>
            <person name="Ge X."/>
            <person name="Liu W."/>
        </authorList>
    </citation>
    <scope>NUCLEOTIDE SEQUENCE</scope>
    <source>
        <strain evidence="2">S2-27</strain>
    </source>
</reference>